<evidence type="ECO:0000256" key="1">
    <source>
        <dbReference type="SAM" id="MobiDB-lite"/>
    </source>
</evidence>
<sequence>MPAKKASPRDRNSNEPSLWGRKGGGTDYKTTMSCSLHNPLIPDFQFDPERFGRPLCEVPLFQTATISSTLAKDHKPAFEPSFKIMPCQYARSIETAEPEPPRKSSGSKRKYKSPEGWRSYHFLSLRAGTQSTQGVGSYNVMRVLPCNRDAEMEIWTIGTSYPLQRLWIAVR</sequence>
<reference evidence="2 3" key="1">
    <citation type="submission" date="2020-05" db="EMBL/GenBank/DDBJ databases">
        <title>Identification and distribution of gene clusters putatively required for synthesis of sphingolipid metabolism inhibitors in phylogenetically diverse species of the filamentous fungus Fusarium.</title>
        <authorList>
            <person name="Kim H.-S."/>
            <person name="Busman M."/>
            <person name="Brown D.W."/>
            <person name="Divon H."/>
            <person name="Uhlig S."/>
            <person name="Proctor R.H."/>
        </authorList>
    </citation>
    <scope>NUCLEOTIDE SEQUENCE [LARGE SCALE GENOMIC DNA]</scope>
    <source>
        <strain evidence="2 3">NRRL 66235</strain>
    </source>
</reference>
<keyword evidence="3" id="KW-1185">Reference proteome</keyword>
<dbReference type="EMBL" id="JAAOAN010000024">
    <property type="protein sequence ID" value="KAF5724858.1"/>
    <property type="molecule type" value="Genomic_DNA"/>
</dbReference>
<name>A0A8H6DPD6_9HYPO</name>
<evidence type="ECO:0000313" key="3">
    <source>
        <dbReference type="Proteomes" id="UP000544331"/>
    </source>
</evidence>
<proteinExistence type="predicted"/>
<accession>A0A8H6DPD6</accession>
<protein>
    <submittedName>
        <fullName evidence="2">GATA zinc finger domain-containing protein</fullName>
    </submittedName>
</protein>
<dbReference type="OrthoDB" id="2162994at2759"/>
<feature type="region of interest" description="Disordered" evidence="1">
    <location>
        <begin position="93"/>
        <end position="113"/>
    </location>
</feature>
<organism evidence="2 3">
    <name type="scientific">Fusarium mundagurra</name>
    <dbReference type="NCBI Taxonomy" id="1567541"/>
    <lineage>
        <taxon>Eukaryota</taxon>
        <taxon>Fungi</taxon>
        <taxon>Dikarya</taxon>
        <taxon>Ascomycota</taxon>
        <taxon>Pezizomycotina</taxon>
        <taxon>Sordariomycetes</taxon>
        <taxon>Hypocreomycetidae</taxon>
        <taxon>Hypocreales</taxon>
        <taxon>Nectriaceae</taxon>
        <taxon>Fusarium</taxon>
        <taxon>Fusarium fujikuroi species complex</taxon>
    </lineage>
</organism>
<evidence type="ECO:0000313" key="2">
    <source>
        <dbReference type="EMBL" id="KAF5724858.1"/>
    </source>
</evidence>
<comment type="caution">
    <text evidence="2">The sequence shown here is derived from an EMBL/GenBank/DDBJ whole genome shotgun (WGS) entry which is preliminary data.</text>
</comment>
<gene>
    <name evidence="2" type="ORF">FMUND_415</name>
</gene>
<dbReference type="AlphaFoldDB" id="A0A8H6DPD6"/>
<dbReference type="Proteomes" id="UP000544331">
    <property type="component" value="Unassembled WGS sequence"/>
</dbReference>
<feature type="region of interest" description="Disordered" evidence="1">
    <location>
        <begin position="1"/>
        <end position="24"/>
    </location>
</feature>